<organism evidence="2 4">
    <name type="scientific">Ficus carica</name>
    <name type="common">Common fig</name>
    <dbReference type="NCBI Taxonomy" id="3494"/>
    <lineage>
        <taxon>Eukaryota</taxon>
        <taxon>Viridiplantae</taxon>
        <taxon>Streptophyta</taxon>
        <taxon>Embryophyta</taxon>
        <taxon>Tracheophyta</taxon>
        <taxon>Spermatophyta</taxon>
        <taxon>Magnoliopsida</taxon>
        <taxon>eudicotyledons</taxon>
        <taxon>Gunneridae</taxon>
        <taxon>Pentapetalae</taxon>
        <taxon>rosids</taxon>
        <taxon>fabids</taxon>
        <taxon>Rosales</taxon>
        <taxon>Moraceae</taxon>
        <taxon>Ficeae</taxon>
        <taxon>Ficus</taxon>
    </lineage>
</organism>
<dbReference type="Proteomes" id="UP001187192">
    <property type="component" value="Unassembled WGS sequence"/>
</dbReference>
<dbReference type="AlphaFoldDB" id="A0AA87Z6Z5"/>
<feature type="compositionally biased region" description="Polar residues" evidence="1">
    <location>
        <begin position="7"/>
        <end position="19"/>
    </location>
</feature>
<accession>A0AA87Z6Z5</accession>
<comment type="caution">
    <text evidence="2">The sequence shown here is derived from an EMBL/GenBank/DDBJ whole genome shotgun (WGS) entry which is preliminary data.</text>
</comment>
<sequence>MPGFTGAVTSVKSSGSSNALAREAARSRSPFRIFVFFTRCCWKIQLDPVQRYRED</sequence>
<protein>
    <submittedName>
        <fullName evidence="2">Uncharacterized protein</fullName>
    </submittedName>
</protein>
<evidence type="ECO:0000256" key="1">
    <source>
        <dbReference type="SAM" id="MobiDB-lite"/>
    </source>
</evidence>
<proteinExistence type="predicted"/>
<evidence type="ECO:0000313" key="2">
    <source>
        <dbReference type="EMBL" id="GMN26989.1"/>
    </source>
</evidence>
<evidence type="ECO:0000313" key="3">
    <source>
        <dbReference type="EMBL" id="GMN27005.1"/>
    </source>
</evidence>
<reference evidence="2" key="1">
    <citation type="submission" date="2023-07" db="EMBL/GenBank/DDBJ databases">
        <title>draft genome sequence of fig (Ficus carica).</title>
        <authorList>
            <person name="Takahashi T."/>
            <person name="Nishimura K."/>
        </authorList>
    </citation>
    <scope>NUCLEOTIDE SEQUENCE</scope>
</reference>
<name>A0AA87Z6Z5_FICCA</name>
<feature type="region of interest" description="Disordered" evidence="1">
    <location>
        <begin position="1"/>
        <end position="25"/>
    </location>
</feature>
<dbReference type="EMBL" id="BTGU01001643">
    <property type="protein sequence ID" value="GMN26989.1"/>
    <property type="molecule type" value="Genomic_DNA"/>
</dbReference>
<dbReference type="EMBL" id="BTGU01001644">
    <property type="protein sequence ID" value="GMN27005.1"/>
    <property type="molecule type" value="Genomic_DNA"/>
</dbReference>
<gene>
    <name evidence="2" type="ORF">TIFTF001_040951</name>
    <name evidence="3" type="ORF">TIFTF001_040953</name>
</gene>
<keyword evidence="4" id="KW-1185">Reference proteome</keyword>
<evidence type="ECO:0000313" key="4">
    <source>
        <dbReference type="Proteomes" id="UP001187192"/>
    </source>
</evidence>